<dbReference type="Proteomes" id="UP000504637">
    <property type="component" value="Unplaced"/>
</dbReference>
<dbReference type="PANTHER" id="PTHR16631:SF24">
    <property type="entry name" value="FAMILY 17 GLUCOSIDASE SCW11-RELATED"/>
    <property type="match status" value="1"/>
</dbReference>
<organism evidence="14">
    <name type="scientific">Dissoconium aciculare CBS 342.82</name>
    <dbReference type="NCBI Taxonomy" id="1314786"/>
    <lineage>
        <taxon>Eukaryota</taxon>
        <taxon>Fungi</taxon>
        <taxon>Dikarya</taxon>
        <taxon>Ascomycota</taxon>
        <taxon>Pezizomycotina</taxon>
        <taxon>Dothideomycetes</taxon>
        <taxon>Dothideomycetidae</taxon>
        <taxon>Mycosphaerellales</taxon>
        <taxon>Dissoconiaceae</taxon>
        <taxon>Dissoconium</taxon>
    </lineage>
</organism>
<dbReference type="RefSeq" id="XP_033456483.1">
    <property type="nucleotide sequence ID" value="XM_033601848.1"/>
</dbReference>
<evidence type="ECO:0000256" key="9">
    <source>
        <dbReference type="ARBA" id="ARBA00039284"/>
    </source>
</evidence>
<dbReference type="Gene3D" id="3.20.20.80">
    <property type="entry name" value="Glycosidases"/>
    <property type="match status" value="1"/>
</dbReference>
<dbReference type="GO" id="GO:0009986">
    <property type="term" value="C:cell surface"/>
    <property type="evidence" value="ECO:0007669"/>
    <property type="project" value="TreeGrafter"/>
</dbReference>
<reference evidence="14" key="3">
    <citation type="submission" date="2025-08" db="UniProtKB">
        <authorList>
            <consortium name="RefSeq"/>
        </authorList>
    </citation>
    <scope>IDENTIFICATION</scope>
    <source>
        <strain evidence="14">CBS 342.82</strain>
    </source>
</reference>
<accession>A0A6J3LXT5</accession>
<dbReference type="InterPro" id="IPR017853">
    <property type="entry name" value="GH"/>
</dbReference>
<evidence type="ECO:0000313" key="13">
    <source>
        <dbReference type="Proteomes" id="UP000504637"/>
    </source>
</evidence>
<keyword evidence="4" id="KW-0964">Secreted</keyword>
<keyword evidence="6 14" id="KW-0378">Hydrolase</keyword>
<comment type="similarity">
    <text evidence="2">Belongs to the glycosyl hydrolase 17 family.</text>
</comment>
<keyword evidence="13" id="KW-1185">Reference proteome</keyword>
<comment type="subcellular location">
    <subcellularLocation>
        <location evidence="1">Secreted</location>
        <location evidence="1">Cell wall</location>
    </subcellularLocation>
</comment>
<sequence length="261" mass="26588">GNKWAITYTPYNADGTCKSAASVDADIAVIKGKGFTSVRLYSTDCSGLVNAGNAAKAHGLKIIVGVWLDGAGVAAAKAQVDVVVGWGPGNWDNVEMVVVGNEAIFSGHIDAGGLAQLVIDARASLRAAGYSGPVTTTETVANVQANAGVLCSAIDVVGANIHPYFNGAIAAAGAGVFVKSQLDSLANVCPGKQAYNLETGWPNGGNANGDAIAGWAEQKLAIASISLVVGAQSTFFSFENDMWKAPGSLGVEQHWGCADLF</sequence>
<keyword evidence="5" id="KW-0732">Signal</keyword>
<dbReference type="GO" id="GO:0071555">
    <property type="term" value="P:cell wall organization"/>
    <property type="evidence" value="ECO:0007669"/>
    <property type="project" value="TreeGrafter"/>
</dbReference>
<comment type="function">
    <text evidence="8">Beta-glucosidases are one of a number of cellulolytic enzymes involved in the degradation of cellulosic biomass. Catalyzes the last step releasing glucose from the inhibitory cellobiose.</text>
</comment>
<evidence type="ECO:0000256" key="10">
    <source>
        <dbReference type="ARBA" id="ARBA00041495"/>
    </source>
</evidence>
<proteinExistence type="inferred from homology"/>
<evidence type="ECO:0000256" key="7">
    <source>
        <dbReference type="ARBA" id="ARBA00023295"/>
    </source>
</evidence>
<evidence type="ECO:0000256" key="3">
    <source>
        <dbReference type="ARBA" id="ARBA00022512"/>
    </source>
</evidence>
<dbReference type="PANTHER" id="PTHR16631">
    <property type="entry name" value="GLUCAN 1,3-BETA-GLUCOSIDASE"/>
    <property type="match status" value="1"/>
</dbReference>
<evidence type="ECO:0000256" key="5">
    <source>
        <dbReference type="ARBA" id="ARBA00022729"/>
    </source>
</evidence>
<evidence type="ECO:0000256" key="2">
    <source>
        <dbReference type="ARBA" id="ARBA00008773"/>
    </source>
</evidence>
<reference evidence="14" key="1">
    <citation type="submission" date="2020-01" db="EMBL/GenBank/DDBJ databases">
        <authorList>
            <consortium name="DOE Joint Genome Institute"/>
            <person name="Haridas S."/>
            <person name="Albert R."/>
            <person name="Binder M."/>
            <person name="Bloem J."/>
            <person name="Labutti K."/>
            <person name="Salamov A."/>
            <person name="Andreopoulos B."/>
            <person name="Baker S.E."/>
            <person name="Barry K."/>
            <person name="Bills G."/>
            <person name="Bluhm B.H."/>
            <person name="Cannon C."/>
            <person name="Castanera R."/>
            <person name="Culley D.E."/>
            <person name="Daum C."/>
            <person name="Ezra D."/>
            <person name="Gonzalez J.B."/>
            <person name="Henrissat B."/>
            <person name="Kuo A."/>
            <person name="Liang C."/>
            <person name="Lipzen A."/>
            <person name="Lutzoni F."/>
            <person name="Magnuson J."/>
            <person name="Mondo S."/>
            <person name="Nolan M."/>
            <person name="Ohm R."/>
            <person name="Pangilinan J."/>
            <person name="Park H.-J."/>
            <person name="Ramirez L."/>
            <person name="Alfaro M."/>
            <person name="Sun H."/>
            <person name="Tritt A."/>
            <person name="Yoshinaga Y."/>
            <person name="Zwiers L.-H."/>
            <person name="Turgeon B.G."/>
            <person name="Goodwin S.B."/>
            <person name="Spatafora J.W."/>
            <person name="Crous P.W."/>
            <person name="Grigoriev I.V."/>
        </authorList>
    </citation>
    <scope>NUCLEOTIDE SEQUENCE</scope>
    <source>
        <strain evidence="14">CBS 342.82</strain>
    </source>
</reference>
<dbReference type="GO" id="GO:0005576">
    <property type="term" value="C:extracellular region"/>
    <property type="evidence" value="ECO:0007669"/>
    <property type="project" value="TreeGrafter"/>
</dbReference>
<dbReference type="SUPFAM" id="SSF51445">
    <property type="entry name" value="(Trans)glycosidases"/>
    <property type="match status" value="1"/>
</dbReference>
<name>A0A6J3LXT5_9PEZI</name>
<dbReference type="OrthoDB" id="4082933at2759"/>
<gene>
    <name evidence="14" type="ORF">K489DRAFT_325753</name>
</gene>
<evidence type="ECO:0000256" key="12">
    <source>
        <dbReference type="ARBA" id="ARBA00042762"/>
    </source>
</evidence>
<evidence type="ECO:0000256" key="11">
    <source>
        <dbReference type="ARBA" id="ARBA00041516"/>
    </source>
</evidence>
<dbReference type="GO" id="GO:0042973">
    <property type="term" value="F:glucan endo-1,3-beta-D-glucosidase activity"/>
    <property type="evidence" value="ECO:0007669"/>
    <property type="project" value="TreeGrafter"/>
</dbReference>
<dbReference type="InterPro" id="IPR050732">
    <property type="entry name" value="Beta-glucan_modifiers"/>
</dbReference>
<dbReference type="AlphaFoldDB" id="A0A6J3LXT5"/>
<keyword evidence="7" id="KW-0326">Glycosidase</keyword>
<reference evidence="14" key="2">
    <citation type="submission" date="2020-04" db="EMBL/GenBank/DDBJ databases">
        <authorList>
            <consortium name="NCBI Genome Project"/>
        </authorList>
    </citation>
    <scope>NUCLEOTIDE SEQUENCE</scope>
    <source>
        <strain evidence="14">CBS 342.82</strain>
    </source>
</reference>
<dbReference type="GeneID" id="54359648"/>
<evidence type="ECO:0000256" key="8">
    <source>
        <dbReference type="ARBA" id="ARBA00024983"/>
    </source>
</evidence>
<evidence type="ECO:0000256" key="4">
    <source>
        <dbReference type="ARBA" id="ARBA00022525"/>
    </source>
</evidence>
<keyword evidence="3" id="KW-0134">Cell wall</keyword>
<feature type="non-terminal residue" evidence="14">
    <location>
        <position position="1"/>
    </location>
</feature>
<evidence type="ECO:0000256" key="1">
    <source>
        <dbReference type="ARBA" id="ARBA00004191"/>
    </source>
</evidence>
<evidence type="ECO:0000256" key="6">
    <source>
        <dbReference type="ARBA" id="ARBA00022801"/>
    </source>
</evidence>
<protein>
    <recommendedName>
        <fullName evidence="9">Probable beta-glucosidase btgE</fullName>
    </recommendedName>
    <alternativeName>
        <fullName evidence="10">Beta-D-glucoside glucohydrolase btgE</fullName>
    </alternativeName>
    <alternativeName>
        <fullName evidence="12">Cellobiase btgE</fullName>
    </alternativeName>
    <alternativeName>
        <fullName evidence="11">Gentiobiase btgE</fullName>
    </alternativeName>
</protein>
<evidence type="ECO:0000313" key="14">
    <source>
        <dbReference type="RefSeq" id="XP_033456483.1"/>
    </source>
</evidence>
<dbReference type="GO" id="GO:0009277">
    <property type="term" value="C:fungal-type cell wall"/>
    <property type="evidence" value="ECO:0007669"/>
    <property type="project" value="TreeGrafter"/>
</dbReference>